<dbReference type="GO" id="GO:0016705">
    <property type="term" value="F:oxidoreductase activity, acting on paired donors, with incorporation or reduction of molecular oxygen"/>
    <property type="evidence" value="ECO:0007669"/>
    <property type="project" value="InterPro"/>
</dbReference>
<dbReference type="GO" id="GO:0016020">
    <property type="term" value="C:membrane"/>
    <property type="evidence" value="ECO:0007669"/>
    <property type="project" value="UniProtKB-SubCell"/>
</dbReference>
<keyword evidence="3" id="KW-0349">Heme</keyword>
<evidence type="ECO:0000256" key="4">
    <source>
        <dbReference type="ARBA" id="ARBA00022692"/>
    </source>
</evidence>
<dbReference type="EMBL" id="JACGWL010000007">
    <property type="protein sequence ID" value="KAK4398163.1"/>
    <property type="molecule type" value="Genomic_DNA"/>
</dbReference>
<comment type="caution">
    <text evidence="12">The sequence shown here is derived from an EMBL/GenBank/DDBJ whole genome shotgun (WGS) entry which is preliminary data.</text>
</comment>
<evidence type="ECO:0000256" key="3">
    <source>
        <dbReference type="ARBA" id="ARBA00022617"/>
    </source>
</evidence>
<dbReference type="GO" id="GO:0004497">
    <property type="term" value="F:monooxygenase activity"/>
    <property type="evidence" value="ECO:0007669"/>
    <property type="project" value="UniProtKB-KW"/>
</dbReference>
<reference evidence="12" key="1">
    <citation type="submission" date="2020-06" db="EMBL/GenBank/DDBJ databases">
        <authorList>
            <person name="Li T."/>
            <person name="Hu X."/>
            <person name="Zhang T."/>
            <person name="Song X."/>
            <person name="Zhang H."/>
            <person name="Dai N."/>
            <person name="Sheng W."/>
            <person name="Hou X."/>
            <person name="Wei L."/>
        </authorList>
    </citation>
    <scope>NUCLEOTIDE SEQUENCE</scope>
    <source>
        <strain evidence="12">K16</strain>
        <tissue evidence="12">Leaf</tissue>
    </source>
</reference>
<comment type="similarity">
    <text evidence="2">Belongs to the cytochrome P450 family.</text>
</comment>
<proteinExistence type="inferred from homology"/>
<keyword evidence="5" id="KW-0479">Metal-binding</keyword>
<evidence type="ECO:0000313" key="12">
    <source>
        <dbReference type="EMBL" id="KAK4398163.1"/>
    </source>
</evidence>
<reference evidence="12" key="2">
    <citation type="journal article" date="2024" name="Plant">
        <title>Genomic evolution and insights into agronomic trait innovations of Sesamum species.</title>
        <authorList>
            <person name="Miao H."/>
            <person name="Wang L."/>
            <person name="Qu L."/>
            <person name="Liu H."/>
            <person name="Sun Y."/>
            <person name="Le M."/>
            <person name="Wang Q."/>
            <person name="Wei S."/>
            <person name="Zheng Y."/>
            <person name="Lin W."/>
            <person name="Duan Y."/>
            <person name="Cao H."/>
            <person name="Xiong S."/>
            <person name="Wang X."/>
            <person name="Wei L."/>
            <person name="Li C."/>
            <person name="Ma Q."/>
            <person name="Ju M."/>
            <person name="Zhao R."/>
            <person name="Li G."/>
            <person name="Mu C."/>
            <person name="Tian Q."/>
            <person name="Mei H."/>
            <person name="Zhang T."/>
            <person name="Gao T."/>
            <person name="Zhang H."/>
        </authorList>
    </citation>
    <scope>NUCLEOTIDE SEQUENCE</scope>
    <source>
        <strain evidence="12">K16</strain>
    </source>
</reference>
<keyword evidence="13" id="KW-1185">Reference proteome</keyword>
<keyword evidence="7" id="KW-0560">Oxidoreductase</keyword>
<evidence type="ECO:0000313" key="13">
    <source>
        <dbReference type="Proteomes" id="UP001289374"/>
    </source>
</evidence>
<keyword evidence="4 11" id="KW-0812">Transmembrane</keyword>
<keyword evidence="8" id="KW-0408">Iron</keyword>
<gene>
    <name evidence="12" type="ORF">Sango_1291800</name>
</gene>
<keyword evidence="6 11" id="KW-1133">Transmembrane helix</keyword>
<dbReference type="GO" id="GO:0005506">
    <property type="term" value="F:iron ion binding"/>
    <property type="evidence" value="ECO:0007669"/>
    <property type="project" value="InterPro"/>
</dbReference>
<comment type="subcellular location">
    <subcellularLocation>
        <location evidence="1">Membrane</location>
    </subcellularLocation>
</comment>
<dbReference type="Pfam" id="PF00067">
    <property type="entry name" value="p450"/>
    <property type="match status" value="1"/>
</dbReference>
<dbReference type="PANTHER" id="PTHR24282:SF273">
    <property type="entry name" value="CYTOCHROME P450 CYP72A219-LIKE"/>
    <property type="match status" value="1"/>
</dbReference>
<evidence type="ECO:0000256" key="6">
    <source>
        <dbReference type="ARBA" id="ARBA00022989"/>
    </source>
</evidence>
<dbReference type="InterPro" id="IPR050665">
    <property type="entry name" value="Cytochrome_P450_Monooxygen"/>
</dbReference>
<dbReference type="SUPFAM" id="SSF48264">
    <property type="entry name" value="Cytochrome P450"/>
    <property type="match status" value="1"/>
</dbReference>
<dbReference type="InterPro" id="IPR036396">
    <property type="entry name" value="Cyt_P450_sf"/>
</dbReference>
<sequence>MEGVWHLIAASLAFVVLICAWRVVKWGYMRPKRLEKLVRKQGFNGNSYRMVYGDLKEVLKMVKEAKSNPINLHDDIKPRILPFYTKTIQTYGTESFMWFGLSPTVIISDPELIKEVMTKTHIYRKIKNANPLTRLLAQGLFSYEMDKWAKHRKIINPAFHVEKLKLMIPAFCLSCDEVLNKWEKSLSPEGSCEVDVWPFLQDLSSDAISRTAFGSSYQEGRRMFELQREQAGRFYVASRSMYIPGWRFSPMKRNKRMKEIGRKFSL</sequence>
<evidence type="ECO:0000256" key="8">
    <source>
        <dbReference type="ARBA" id="ARBA00023004"/>
    </source>
</evidence>
<evidence type="ECO:0000256" key="1">
    <source>
        <dbReference type="ARBA" id="ARBA00004370"/>
    </source>
</evidence>
<feature type="transmembrane region" description="Helical" evidence="11">
    <location>
        <begin position="6"/>
        <end position="24"/>
    </location>
</feature>
<evidence type="ECO:0000256" key="2">
    <source>
        <dbReference type="ARBA" id="ARBA00010617"/>
    </source>
</evidence>
<keyword evidence="10 11" id="KW-0472">Membrane</keyword>
<organism evidence="12 13">
    <name type="scientific">Sesamum angolense</name>
    <dbReference type="NCBI Taxonomy" id="2727404"/>
    <lineage>
        <taxon>Eukaryota</taxon>
        <taxon>Viridiplantae</taxon>
        <taxon>Streptophyta</taxon>
        <taxon>Embryophyta</taxon>
        <taxon>Tracheophyta</taxon>
        <taxon>Spermatophyta</taxon>
        <taxon>Magnoliopsida</taxon>
        <taxon>eudicotyledons</taxon>
        <taxon>Gunneridae</taxon>
        <taxon>Pentapetalae</taxon>
        <taxon>asterids</taxon>
        <taxon>lamiids</taxon>
        <taxon>Lamiales</taxon>
        <taxon>Pedaliaceae</taxon>
        <taxon>Sesamum</taxon>
    </lineage>
</organism>
<evidence type="ECO:0000256" key="11">
    <source>
        <dbReference type="SAM" id="Phobius"/>
    </source>
</evidence>
<dbReference type="AlphaFoldDB" id="A0AAE2BUK4"/>
<evidence type="ECO:0000256" key="7">
    <source>
        <dbReference type="ARBA" id="ARBA00023002"/>
    </source>
</evidence>
<keyword evidence="9" id="KW-0503">Monooxygenase</keyword>
<evidence type="ECO:0000256" key="9">
    <source>
        <dbReference type="ARBA" id="ARBA00023033"/>
    </source>
</evidence>
<name>A0AAE2BUK4_9LAMI</name>
<dbReference type="Proteomes" id="UP001289374">
    <property type="component" value="Unassembled WGS sequence"/>
</dbReference>
<protein>
    <submittedName>
        <fullName evidence="12">Cytochrome</fullName>
    </submittedName>
</protein>
<dbReference type="GO" id="GO:0020037">
    <property type="term" value="F:heme binding"/>
    <property type="evidence" value="ECO:0007669"/>
    <property type="project" value="InterPro"/>
</dbReference>
<accession>A0AAE2BUK4</accession>
<evidence type="ECO:0000256" key="10">
    <source>
        <dbReference type="ARBA" id="ARBA00023136"/>
    </source>
</evidence>
<dbReference type="InterPro" id="IPR001128">
    <property type="entry name" value="Cyt_P450"/>
</dbReference>
<dbReference type="Gene3D" id="1.10.630.10">
    <property type="entry name" value="Cytochrome P450"/>
    <property type="match status" value="1"/>
</dbReference>
<evidence type="ECO:0000256" key="5">
    <source>
        <dbReference type="ARBA" id="ARBA00022723"/>
    </source>
</evidence>
<dbReference type="PANTHER" id="PTHR24282">
    <property type="entry name" value="CYTOCHROME P450 FAMILY MEMBER"/>
    <property type="match status" value="1"/>
</dbReference>